<dbReference type="EMBL" id="JBANBB010000001">
    <property type="protein sequence ID" value="MEK0306381.1"/>
    <property type="molecule type" value="Genomic_DNA"/>
</dbReference>
<feature type="transmembrane region" description="Helical" evidence="2">
    <location>
        <begin position="114"/>
        <end position="134"/>
    </location>
</feature>
<feature type="compositionally biased region" description="Basic and acidic residues" evidence="1">
    <location>
        <begin position="233"/>
        <end position="254"/>
    </location>
</feature>
<sequence>MSSRKQDIVRGGSADEGGKDPVDPDNRSGESRGPERQGGREEITDSDPGKEVRDRQEEGGGHLHRKNGAREHNGPGKEVHDHERKKGRAPIYLGLSTAFLVAAVGVALSTLPIFLSLPLAALLFGMGMWFLAYWTSAVNDEDGGRMGDGSRGRAVTVATVLIVVQVFIIDIFVFTRMGSIADRQNPIIITWIVASLIETVAAFGLIFAHERLFSRPTREDGERAMSTAEGSGEEDRPGRDPVRKTGDAAGRPDRINSGNRRGRGYRGEGANRGGSRAPTGPEGGR</sequence>
<feature type="transmembrane region" description="Helical" evidence="2">
    <location>
        <begin position="187"/>
        <end position="208"/>
    </location>
</feature>
<keyword evidence="2" id="KW-0812">Transmembrane</keyword>
<feature type="region of interest" description="Disordered" evidence="1">
    <location>
        <begin position="1"/>
        <end position="84"/>
    </location>
</feature>
<feature type="compositionally biased region" description="Basic and acidic residues" evidence="1">
    <location>
        <begin position="68"/>
        <end position="84"/>
    </location>
</feature>
<feature type="compositionally biased region" description="Basic and acidic residues" evidence="1">
    <location>
        <begin position="16"/>
        <end position="61"/>
    </location>
</feature>
<gene>
    <name evidence="3" type="ORF">V8P97_02710</name>
</gene>
<name>A0ABU8ZNQ2_9BIFI</name>
<keyword evidence="2" id="KW-0472">Membrane</keyword>
<evidence type="ECO:0000313" key="4">
    <source>
        <dbReference type="Proteomes" id="UP001373159"/>
    </source>
</evidence>
<protein>
    <submittedName>
        <fullName evidence="3">Uncharacterized protein</fullName>
    </submittedName>
</protein>
<proteinExistence type="predicted"/>
<dbReference type="RefSeq" id="WP_340468895.1">
    <property type="nucleotide sequence ID" value="NZ_JBANBB010000001.1"/>
</dbReference>
<reference evidence="3 4" key="1">
    <citation type="submission" date="2024-02" db="EMBL/GenBank/DDBJ databases">
        <title>Bifidobacterium honeyensis sp. nov., isolated from the comb honey.</title>
        <authorList>
            <person name="Liu W."/>
            <person name="Li Y."/>
        </authorList>
    </citation>
    <scope>NUCLEOTIDE SEQUENCE [LARGE SCALE GENOMIC DNA]</scope>
    <source>
        <strain evidence="3 4">IMAU50988</strain>
    </source>
</reference>
<keyword evidence="2" id="KW-1133">Transmembrane helix</keyword>
<keyword evidence="4" id="KW-1185">Reference proteome</keyword>
<accession>A0ABU8ZNQ2</accession>
<comment type="caution">
    <text evidence="3">The sequence shown here is derived from an EMBL/GenBank/DDBJ whole genome shotgun (WGS) entry which is preliminary data.</text>
</comment>
<feature type="transmembrane region" description="Helical" evidence="2">
    <location>
        <begin position="154"/>
        <end position="175"/>
    </location>
</feature>
<feature type="transmembrane region" description="Helical" evidence="2">
    <location>
        <begin position="89"/>
        <end position="108"/>
    </location>
</feature>
<evidence type="ECO:0000256" key="2">
    <source>
        <dbReference type="SAM" id="Phobius"/>
    </source>
</evidence>
<organism evidence="3 4">
    <name type="scientific">Bifidobacterium favimelis</name>
    <dbReference type="NCBI Taxonomy" id="3122979"/>
    <lineage>
        <taxon>Bacteria</taxon>
        <taxon>Bacillati</taxon>
        <taxon>Actinomycetota</taxon>
        <taxon>Actinomycetes</taxon>
        <taxon>Bifidobacteriales</taxon>
        <taxon>Bifidobacteriaceae</taxon>
        <taxon>Bifidobacterium</taxon>
    </lineage>
</organism>
<evidence type="ECO:0000256" key="1">
    <source>
        <dbReference type="SAM" id="MobiDB-lite"/>
    </source>
</evidence>
<feature type="region of interest" description="Disordered" evidence="1">
    <location>
        <begin position="217"/>
        <end position="285"/>
    </location>
</feature>
<dbReference type="Proteomes" id="UP001373159">
    <property type="component" value="Unassembled WGS sequence"/>
</dbReference>
<evidence type="ECO:0000313" key="3">
    <source>
        <dbReference type="EMBL" id="MEK0306381.1"/>
    </source>
</evidence>